<accession>A0ABX1IB56</accession>
<evidence type="ECO:0000256" key="1">
    <source>
        <dbReference type="SAM" id="MobiDB-lite"/>
    </source>
</evidence>
<name>A0ABX1IB56_9GAMM</name>
<keyword evidence="3" id="KW-1185">Reference proteome</keyword>
<dbReference type="EMBL" id="JAAXKX010000020">
    <property type="protein sequence ID" value="NKN34121.1"/>
    <property type="molecule type" value="Genomic_DNA"/>
</dbReference>
<gene>
    <name evidence="2" type="ORF">HF203_12910</name>
</gene>
<comment type="caution">
    <text evidence="2">The sequence shown here is derived from an EMBL/GenBank/DDBJ whole genome shotgun (WGS) entry which is preliminary data.</text>
</comment>
<organism evidence="2 3">
    <name type="scientific">Marichromatium bheemlicum</name>
    <dbReference type="NCBI Taxonomy" id="365339"/>
    <lineage>
        <taxon>Bacteria</taxon>
        <taxon>Pseudomonadati</taxon>
        <taxon>Pseudomonadota</taxon>
        <taxon>Gammaproteobacteria</taxon>
        <taxon>Chromatiales</taxon>
        <taxon>Chromatiaceae</taxon>
        <taxon>Marichromatium</taxon>
    </lineage>
</organism>
<proteinExistence type="predicted"/>
<sequence>MSMRWRINLVLALLLIGMLVAIHGELRHRHQRSMLAAIDPTQVQRIALERVGEPTLEFMRGASGWELQAPFRAPADAARIERLLGVLEIPVQQSFPAAGLELAPLGLAPPRVRLHVDARTFTFGATDPLQQYRYVAAGALVHLIDDRLYHLLIAPTRDYLSTQPLPAGFVPVQGTLEGMGLTPETLTALTTLTATQVEHAPEPPQGAALSLRAEDGRILRFRLSEDRQTWRRLDQPLRYLLSEAPQLVTDPSLAILPEPTPLPSPITSDPFAPVTSPHEPVLPSDVLLGPPPEVRLGPERPHPDAGFGAEPYKRPPQGFGQDPFAPDPP</sequence>
<dbReference type="Proteomes" id="UP000740754">
    <property type="component" value="Unassembled WGS sequence"/>
</dbReference>
<protein>
    <recommendedName>
        <fullName evidence="4">DUF4340 domain-containing protein</fullName>
    </recommendedName>
</protein>
<evidence type="ECO:0000313" key="2">
    <source>
        <dbReference type="EMBL" id="NKN34121.1"/>
    </source>
</evidence>
<evidence type="ECO:0000313" key="3">
    <source>
        <dbReference type="Proteomes" id="UP000740754"/>
    </source>
</evidence>
<evidence type="ECO:0008006" key="4">
    <source>
        <dbReference type="Google" id="ProtNLM"/>
    </source>
</evidence>
<feature type="region of interest" description="Disordered" evidence="1">
    <location>
        <begin position="253"/>
        <end position="329"/>
    </location>
</feature>
<reference evidence="2 3" key="1">
    <citation type="submission" date="2020-04" db="EMBL/GenBank/DDBJ databases">
        <title>Draft Whole-Genome sequence of Marichromatium bheemlicum DSM 18632, type strain.</title>
        <authorList>
            <person name="Kyndt J.A."/>
            <person name="Meyer T.E."/>
        </authorList>
    </citation>
    <scope>NUCLEOTIDE SEQUENCE [LARGE SCALE GENOMIC DNA]</scope>
    <source>
        <strain evidence="2 3">DSM 18632</strain>
    </source>
</reference>
<dbReference type="RefSeq" id="WP_168670347.1">
    <property type="nucleotide sequence ID" value="NZ_JAAXKX010000020.1"/>
</dbReference>